<feature type="coiled-coil region" evidence="1">
    <location>
        <begin position="141"/>
        <end position="168"/>
    </location>
</feature>
<proteinExistence type="predicted"/>
<evidence type="ECO:0000313" key="2">
    <source>
        <dbReference type="EMBL" id="MBC5723146.1"/>
    </source>
</evidence>
<dbReference type="AlphaFoldDB" id="A0A8J6J995"/>
<organism evidence="2 3">
    <name type="scientific">Flintibacter hominis</name>
    <dbReference type="NCBI Taxonomy" id="2763048"/>
    <lineage>
        <taxon>Bacteria</taxon>
        <taxon>Bacillati</taxon>
        <taxon>Bacillota</taxon>
        <taxon>Clostridia</taxon>
        <taxon>Eubacteriales</taxon>
        <taxon>Flintibacter</taxon>
    </lineage>
</organism>
<keyword evidence="1" id="KW-0175">Coiled coil</keyword>
<gene>
    <name evidence="2" type="ORF">H8S11_10005</name>
</gene>
<evidence type="ECO:0008006" key="4">
    <source>
        <dbReference type="Google" id="ProtNLM"/>
    </source>
</evidence>
<dbReference type="EMBL" id="JACOPO010000006">
    <property type="protein sequence ID" value="MBC5723146.1"/>
    <property type="molecule type" value="Genomic_DNA"/>
</dbReference>
<protein>
    <recommendedName>
        <fullName evidence="4">HNH endonuclease</fullName>
    </recommendedName>
</protein>
<accession>A0A8J6J995</accession>
<dbReference type="Gene3D" id="1.10.30.50">
    <property type="match status" value="1"/>
</dbReference>
<reference evidence="2" key="1">
    <citation type="submission" date="2020-08" db="EMBL/GenBank/DDBJ databases">
        <title>Genome public.</title>
        <authorList>
            <person name="Liu C."/>
            <person name="Sun Q."/>
        </authorList>
    </citation>
    <scope>NUCLEOTIDE SEQUENCE</scope>
    <source>
        <strain evidence="2">NSJ-23</strain>
    </source>
</reference>
<dbReference type="RefSeq" id="WP_186853031.1">
    <property type="nucleotide sequence ID" value="NZ_JACOPO010000006.1"/>
</dbReference>
<evidence type="ECO:0000313" key="3">
    <source>
        <dbReference type="Proteomes" id="UP000628736"/>
    </source>
</evidence>
<sequence length="201" mass="24053">MLREKRPIRSYHGEVFRTNRTNKKHLSVDFRHRCAYYDDLDEYGGGYRVYHVEHFAPKEKFPELRYDYDNLLYACPWCNRAKWDIWPSDNSKINVVGPEGFIDPCTEEYDKHLIRLPDGSISGITPLGKYMKKTLQLYLKRHEIIHNLDKLKRKRDELEASIDKDKLQGKECRKKEAALQLITDNFFKYFDLWEKVSQETA</sequence>
<name>A0A8J6J995_9FIRM</name>
<comment type="caution">
    <text evidence="2">The sequence shown here is derived from an EMBL/GenBank/DDBJ whole genome shotgun (WGS) entry which is preliminary data.</text>
</comment>
<dbReference type="Proteomes" id="UP000628736">
    <property type="component" value="Unassembled WGS sequence"/>
</dbReference>
<keyword evidence="3" id="KW-1185">Reference proteome</keyword>
<evidence type="ECO:0000256" key="1">
    <source>
        <dbReference type="SAM" id="Coils"/>
    </source>
</evidence>